<evidence type="ECO:0000313" key="9">
    <source>
        <dbReference type="Proteomes" id="UP000027432"/>
    </source>
</evidence>
<dbReference type="SUPFAM" id="SSF53383">
    <property type="entry name" value="PLP-dependent transferases"/>
    <property type="match status" value="1"/>
</dbReference>
<dbReference type="PANTHER" id="PTHR11999">
    <property type="entry name" value="GROUP II PYRIDOXAL-5-PHOSPHATE DECARBOXYLASE"/>
    <property type="match status" value="1"/>
</dbReference>
<keyword evidence="9" id="KW-1185">Reference proteome</keyword>
<evidence type="ECO:0000256" key="1">
    <source>
        <dbReference type="ARBA" id="ARBA00001933"/>
    </source>
</evidence>
<dbReference type="eggNOG" id="COG0076">
    <property type="taxonomic scope" value="Bacteria"/>
</dbReference>
<dbReference type="GO" id="GO:0030170">
    <property type="term" value="F:pyridoxal phosphate binding"/>
    <property type="evidence" value="ECO:0007669"/>
    <property type="project" value="InterPro"/>
</dbReference>
<dbReference type="RefSeq" id="WP_051692176.1">
    <property type="nucleotide sequence ID" value="NZ_AUND01000004.1"/>
</dbReference>
<evidence type="ECO:0000256" key="5">
    <source>
        <dbReference type="ARBA" id="ARBA00023239"/>
    </source>
</evidence>
<protein>
    <recommendedName>
        <fullName evidence="10">Pyridoxal-dependent decarboxylase</fullName>
    </recommendedName>
</protein>
<dbReference type="Proteomes" id="UP000027432">
    <property type="component" value="Unassembled WGS sequence"/>
</dbReference>
<dbReference type="Pfam" id="PF00282">
    <property type="entry name" value="Pyridoxal_deC"/>
    <property type="match status" value="1"/>
</dbReference>
<evidence type="ECO:0008006" key="10">
    <source>
        <dbReference type="Google" id="ProtNLM"/>
    </source>
</evidence>
<gene>
    <name evidence="8" type="ORF">TP2_16265</name>
</gene>
<dbReference type="InterPro" id="IPR002129">
    <property type="entry name" value="PyrdxlP-dep_de-COase"/>
</dbReference>
<dbReference type="GO" id="GO:0016831">
    <property type="term" value="F:carboxy-lyase activity"/>
    <property type="evidence" value="ECO:0007669"/>
    <property type="project" value="UniProtKB-KW"/>
</dbReference>
<reference evidence="8 9" key="1">
    <citation type="submission" date="2013-07" db="EMBL/GenBank/DDBJ databases">
        <title>Thioclava pacifica DSM 10166 Genome Sequencing.</title>
        <authorList>
            <person name="Lai Q."/>
            <person name="Shao Z."/>
        </authorList>
    </citation>
    <scope>NUCLEOTIDE SEQUENCE [LARGE SCALE GENOMIC DNA]</scope>
    <source>
        <strain evidence="8 9">DSM 10166</strain>
    </source>
</reference>
<dbReference type="InterPro" id="IPR015421">
    <property type="entry name" value="PyrdxlP-dep_Trfase_major"/>
</dbReference>
<name>A0A074K0P4_9RHOB</name>
<dbReference type="InterPro" id="IPR010977">
    <property type="entry name" value="Aromatic_deC"/>
</dbReference>
<keyword evidence="4 6" id="KW-0663">Pyridoxal phosphate</keyword>
<keyword evidence="5 7" id="KW-0456">Lyase</keyword>
<evidence type="ECO:0000256" key="6">
    <source>
        <dbReference type="PIRSR" id="PIRSR602129-50"/>
    </source>
</evidence>
<dbReference type="Gene3D" id="3.40.640.10">
    <property type="entry name" value="Type I PLP-dependent aspartate aminotransferase-like (Major domain)"/>
    <property type="match status" value="1"/>
</dbReference>
<dbReference type="PROSITE" id="PS00392">
    <property type="entry name" value="DDC_GAD_HDC_YDC"/>
    <property type="match status" value="1"/>
</dbReference>
<proteinExistence type="inferred from homology"/>
<evidence type="ECO:0000256" key="7">
    <source>
        <dbReference type="RuleBase" id="RU000382"/>
    </source>
</evidence>
<feature type="modified residue" description="N6-(pyridoxal phosphate)lysine" evidence="6">
    <location>
        <position position="302"/>
    </location>
</feature>
<evidence type="ECO:0000256" key="3">
    <source>
        <dbReference type="ARBA" id="ARBA00022793"/>
    </source>
</evidence>
<evidence type="ECO:0000256" key="2">
    <source>
        <dbReference type="ARBA" id="ARBA00009533"/>
    </source>
</evidence>
<dbReference type="InterPro" id="IPR015424">
    <property type="entry name" value="PyrdxlP-dep_Trfase"/>
</dbReference>
<dbReference type="GO" id="GO:0019752">
    <property type="term" value="P:carboxylic acid metabolic process"/>
    <property type="evidence" value="ECO:0007669"/>
    <property type="project" value="InterPro"/>
</dbReference>
<dbReference type="InterPro" id="IPR015422">
    <property type="entry name" value="PyrdxlP-dep_Trfase_small"/>
</dbReference>
<dbReference type="Gene3D" id="3.90.1150.10">
    <property type="entry name" value="Aspartate Aminotransferase, domain 1"/>
    <property type="match status" value="1"/>
</dbReference>
<evidence type="ECO:0000256" key="4">
    <source>
        <dbReference type="ARBA" id="ARBA00022898"/>
    </source>
</evidence>
<organism evidence="8 9">
    <name type="scientific">Thioclava pacifica DSM 10166</name>
    <dbReference type="NCBI Taxonomy" id="1353537"/>
    <lineage>
        <taxon>Bacteria</taxon>
        <taxon>Pseudomonadati</taxon>
        <taxon>Pseudomonadota</taxon>
        <taxon>Alphaproteobacteria</taxon>
        <taxon>Rhodobacterales</taxon>
        <taxon>Paracoccaceae</taxon>
        <taxon>Thioclava</taxon>
    </lineage>
</organism>
<comment type="similarity">
    <text evidence="2 7">Belongs to the group II decarboxylase family.</text>
</comment>
<sequence length="477" mass="50822">MAADGRQFSGLSDAQVRAFDTAAREARSFRESLPRRPARPTLSLDDAVGRFLGPLPEGGMPEDEVVAQIVQESDGGLHSMAAPTFFGYVLGGSHPVGVAADFLVSAWGQNSGTSFETPAITGMERAVCDWVIDLLGLPSGSGSGLVTGGTVANMVGVMAARHALLAAQGWDVEAHGLFGAPEVPVIIGQDAHSAPFAALRYAGFGAKRVHKVATDAEGRIDPDAFRDALSQCDAPPLVILQAGQINTGAFDPFSELIPLVRAKQGWVHVDGAFGLWVAAVPELAERLSGVSDADSWAVDLHKWLNAPFDAGMVIVRDRAPLVASMSARGAYLPDTTAYWEPADTTPELSRRARGVPSYAILRHLGRTGVRELVMRHCRLANQIAKALSAEPGIRVLNEIHSNQVAIACGDGPDGDTLTMRTLERVQGRGKVYPTHGEWAGRKIIRASVIGYAMQDADADLLSAEIIDAFRWCQDHPE</sequence>
<comment type="caution">
    <text evidence="8">The sequence shown here is derived from an EMBL/GenBank/DDBJ whole genome shotgun (WGS) entry which is preliminary data.</text>
</comment>
<accession>A0A074K0P4</accession>
<dbReference type="STRING" id="1353537.TP2_16265"/>
<dbReference type="AlphaFoldDB" id="A0A074K0P4"/>
<keyword evidence="3" id="KW-0210">Decarboxylase</keyword>
<evidence type="ECO:0000313" key="8">
    <source>
        <dbReference type="EMBL" id="KEO55132.1"/>
    </source>
</evidence>
<dbReference type="PANTHER" id="PTHR11999:SF70">
    <property type="entry name" value="MIP05841P"/>
    <property type="match status" value="1"/>
</dbReference>
<dbReference type="EMBL" id="AUND01000004">
    <property type="protein sequence ID" value="KEO55132.1"/>
    <property type="molecule type" value="Genomic_DNA"/>
</dbReference>
<comment type="cofactor">
    <cofactor evidence="1 6 7">
        <name>pyridoxal 5'-phosphate</name>
        <dbReference type="ChEBI" id="CHEBI:597326"/>
    </cofactor>
</comment>
<dbReference type="InterPro" id="IPR021115">
    <property type="entry name" value="Pyridoxal-P_BS"/>
</dbReference>